<comment type="subunit">
    <text evidence="2">Heterodimer of SbcC and SbcD.</text>
</comment>
<dbReference type="Gene3D" id="3.40.50.300">
    <property type="entry name" value="P-loop containing nucleotide triphosphate hydrolases"/>
    <property type="match status" value="2"/>
</dbReference>
<evidence type="ECO:0000313" key="6">
    <source>
        <dbReference type="EMBL" id="ADH61549.1"/>
    </source>
</evidence>
<dbReference type="Pfam" id="PF13304">
    <property type="entry name" value="AAA_21"/>
    <property type="match status" value="1"/>
</dbReference>
<feature type="domain" description="ATPase AAA-type core" evidence="5">
    <location>
        <begin position="488"/>
        <end position="707"/>
    </location>
</feature>
<dbReference type="PANTHER" id="PTHR32114:SF2">
    <property type="entry name" value="ABC TRANSPORTER ABCH.3"/>
    <property type="match status" value="1"/>
</dbReference>
<dbReference type="EMBL" id="CP002032">
    <property type="protein sequence ID" value="ADH61549.1"/>
    <property type="molecule type" value="Genomic_DNA"/>
</dbReference>
<keyword evidence="7" id="KW-1185">Reference proteome</keyword>
<dbReference type="Proteomes" id="UP000002064">
    <property type="component" value="Chromosome"/>
</dbReference>
<dbReference type="InterPro" id="IPR027417">
    <property type="entry name" value="P-loop_NTPase"/>
</dbReference>
<evidence type="ECO:0000256" key="3">
    <source>
        <dbReference type="ARBA" id="ARBA00013368"/>
    </source>
</evidence>
<dbReference type="PANTHER" id="PTHR32114">
    <property type="entry name" value="ABC TRANSPORTER ABCH.3"/>
    <property type="match status" value="1"/>
</dbReference>
<protein>
    <recommendedName>
        <fullName evidence="3">Nuclease SbcCD subunit C</fullName>
    </recommendedName>
</protein>
<evidence type="ECO:0000256" key="1">
    <source>
        <dbReference type="ARBA" id="ARBA00006930"/>
    </source>
</evidence>
<proteinExistence type="inferred from homology"/>
<evidence type="ECO:0000256" key="4">
    <source>
        <dbReference type="SAM" id="Coils"/>
    </source>
</evidence>
<organism evidence="6 7">
    <name type="scientific">Thermoanaerobacter mathranii subsp. mathranii (strain DSM 11426 / CCUG 53645 / CIP 108742 / A3)</name>
    <dbReference type="NCBI Taxonomy" id="583358"/>
    <lineage>
        <taxon>Bacteria</taxon>
        <taxon>Bacillati</taxon>
        <taxon>Bacillota</taxon>
        <taxon>Clostridia</taxon>
        <taxon>Thermoanaerobacterales</taxon>
        <taxon>Thermoanaerobacteraceae</taxon>
        <taxon>Thermoanaerobacter</taxon>
    </lineage>
</organism>
<dbReference type="RefSeq" id="WP_013150762.1">
    <property type="nucleotide sequence ID" value="NC_014209.1"/>
</dbReference>
<sequence>MLKYELMRFVSEFKDKENIILKIFVKHFNEIIDELSEMNRFCLSDYITSIIKDIFKGNKDISSYKNVNVELFDERIRDFETNSLLKDLKIAKVFIRGVRGFLDNRQLCIKGDYCQKSGEDAPIIVLEENSSDNSMRRCTSALIFGWNGEGKSSITESLEYVLTGNVEEANRRGKNNVNEYLLNVNSDDGIVEIELVKKISNICKNIKVRRILYKRTKREDALKVEGDQDLRSELENNLEYYETLFSKCFIERNRIEEFILSKGADKKVKYGKLLGLDELGRVVKECWKRANTQFKDEIYESQNKTKEKYLTLEQQVAKISDLRAKFERDFREEKIEGIGFTNDDIKLDNLTVIRESIKNKIIKIEDELKEIENISQLILRIEDLLKQENEFYNCADKEKKMSDKLKQLVEKALEIVDENTSKCPLCGNENLKKGELLGNLKRIKIEIQKNSEYFERKDLINKEKSKLFVDVAKILGEYKDNKELFEKDLKAKVVLQKLKNKMSKDKEILEARKKELEKIQQELMSFENEYRGLLNGFRDFNTLTAELNKQKEEMEKEDQRNQLIQKIKEDIERFEKNLDSYYIKRLNEALSNLSEKIKDYYNRLEENDKFEEVIIKDNEKEISILVKVNNSEPLDPLTILSEGQLRCFGVSILLSVAEKYNLPFLILDDIVNAVDIERRANLIDIIKEYIKVRKIQLLITTHDKLFVERILNSIGGNVSRMIKVFIFKGKCNLIETEKSSFDFIEKIRESIEKKDCRTALMYMRIVLESTLYEIAKGKKITFSEKITGYSLERILTDLSNDSKTKELEAAREYFLREVSTPDGNYKINWMIINQEHHFWSEQSINLDCKILNEMFDWIKAIKQLEGYLKNKNKLIQTINYIKNNKPNVKEKEVINGSIPNEEVTILKKLEWLDDMGAWTSNAVLFVEKFGDRL</sequence>
<feature type="coiled-coil region" evidence="4">
    <location>
        <begin position="495"/>
        <end position="607"/>
    </location>
</feature>
<keyword evidence="4" id="KW-0175">Coiled coil</keyword>
<evidence type="ECO:0000313" key="7">
    <source>
        <dbReference type="Proteomes" id="UP000002064"/>
    </source>
</evidence>
<evidence type="ECO:0000259" key="5">
    <source>
        <dbReference type="Pfam" id="PF13304"/>
    </source>
</evidence>
<feature type="coiled-coil region" evidence="4">
    <location>
        <begin position="347"/>
        <end position="374"/>
    </location>
</feature>
<name>A0ABN3Z503_THEM3</name>
<dbReference type="SUPFAM" id="SSF52540">
    <property type="entry name" value="P-loop containing nucleoside triphosphate hydrolases"/>
    <property type="match status" value="1"/>
</dbReference>
<reference evidence="6 7" key="1">
    <citation type="submission" date="2010-05" db="EMBL/GenBank/DDBJ databases">
        <title>Complete sequence of Thermoanaerobacter mathranii subsp. mathranii mathranii str. A3.</title>
        <authorList>
            <consortium name="US DOE Joint Genome Institute"/>
            <person name="Lucas S."/>
            <person name="Copeland A."/>
            <person name="Lapidus A."/>
            <person name="Cheng J.-F."/>
            <person name="Bruce D."/>
            <person name="Goodwin L."/>
            <person name="Pitluck S."/>
            <person name="Held B."/>
            <person name="Detter J.C."/>
            <person name="Han C."/>
            <person name="Tapia R."/>
            <person name="Land M."/>
            <person name="Hauser L."/>
            <person name="Kyrpides N."/>
            <person name="Mikhailova N."/>
            <person name="Zhou J."/>
            <person name="Hemme C."/>
            <person name="Woyke T."/>
        </authorList>
    </citation>
    <scope>NUCLEOTIDE SEQUENCE [LARGE SCALE GENOMIC DNA]</scope>
    <source>
        <strain evidence="6 7">A3</strain>
    </source>
</reference>
<dbReference type="InterPro" id="IPR003959">
    <property type="entry name" value="ATPase_AAA_core"/>
</dbReference>
<evidence type="ECO:0000256" key="2">
    <source>
        <dbReference type="ARBA" id="ARBA00011322"/>
    </source>
</evidence>
<gene>
    <name evidence="6" type="ordered locus">Tmath_1858</name>
</gene>
<comment type="similarity">
    <text evidence="1">Belongs to the SMC family. SbcC subfamily.</text>
</comment>
<accession>A0ABN3Z503</accession>